<keyword evidence="2" id="KW-1185">Reference proteome</keyword>
<comment type="caution">
    <text evidence="1">The sequence shown here is derived from an EMBL/GenBank/DDBJ whole genome shotgun (WGS) entry which is preliminary data.</text>
</comment>
<dbReference type="PANTHER" id="PTHR14187:SF5">
    <property type="entry name" value="HEAT SHOCK 70 KDA PROTEIN 12A"/>
    <property type="match status" value="1"/>
</dbReference>
<dbReference type="PANTHER" id="PTHR14187">
    <property type="entry name" value="ALPHA KINASE/ELONGATION FACTOR 2 KINASE"/>
    <property type="match status" value="1"/>
</dbReference>
<dbReference type="OrthoDB" id="6127299at2759"/>
<sequence>MTWDSADISSEHLSICLKPEAAYLHCQYFISGELEDEDVLFNACKSSGEGAKFMVLDLCVDETAEITCHHKNAEGSLLQLQKPSCVPWIGSSVDEAFKQFLIKIVGAPVFRKFQKEHTFEAEELLADFKLKKMSLTKESIERVGFKIPVSLLQLFNEDTEENSRCIKTNGIW</sequence>
<evidence type="ECO:0000313" key="1">
    <source>
        <dbReference type="EMBL" id="CAG2249590.1"/>
    </source>
</evidence>
<dbReference type="AlphaFoldDB" id="A0A8S3V026"/>
<protein>
    <submittedName>
        <fullName evidence="1">Uncharacterized protein</fullName>
    </submittedName>
</protein>
<dbReference type="Proteomes" id="UP000683360">
    <property type="component" value="Unassembled WGS sequence"/>
</dbReference>
<gene>
    <name evidence="1" type="ORF">MEDL_61401</name>
</gene>
<evidence type="ECO:0000313" key="2">
    <source>
        <dbReference type="Proteomes" id="UP000683360"/>
    </source>
</evidence>
<reference evidence="1" key="1">
    <citation type="submission" date="2021-03" db="EMBL/GenBank/DDBJ databases">
        <authorList>
            <person name="Bekaert M."/>
        </authorList>
    </citation>
    <scope>NUCLEOTIDE SEQUENCE</scope>
</reference>
<accession>A0A8S3V026</accession>
<name>A0A8S3V026_MYTED</name>
<proteinExistence type="predicted"/>
<organism evidence="1 2">
    <name type="scientific">Mytilus edulis</name>
    <name type="common">Blue mussel</name>
    <dbReference type="NCBI Taxonomy" id="6550"/>
    <lineage>
        <taxon>Eukaryota</taxon>
        <taxon>Metazoa</taxon>
        <taxon>Spiralia</taxon>
        <taxon>Lophotrochozoa</taxon>
        <taxon>Mollusca</taxon>
        <taxon>Bivalvia</taxon>
        <taxon>Autobranchia</taxon>
        <taxon>Pteriomorphia</taxon>
        <taxon>Mytilida</taxon>
        <taxon>Mytiloidea</taxon>
        <taxon>Mytilidae</taxon>
        <taxon>Mytilinae</taxon>
        <taxon>Mytilus</taxon>
    </lineage>
</organism>
<dbReference type="EMBL" id="CAJPWZ010002975">
    <property type="protein sequence ID" value="CAG2249590.1"/>
    <property type="molecule type" value="Genomic_DNA"/>
</dbReference>